<protein>
    <recommendedName>
        <fullName evidence="5">Carrier domain-containing protein</fullName>
    </recommendedName>
</protein>
<dbReference type="Gene3D" id="1.10.1200.10">
    <property type="entry name" value="ACP-like"/>
    <property type="match status" value="1"/>
</dbReference>
<dbReference type="Pfam" id="PF00550">
    <property type="entry name" value="PP-binding"/>
    <property type="match status" value="1"/>
</dbReference>
<feature type="region of interest" description="Disordered" evidence="4">
    <location>
        <begin position="18"/>
        <end position="39"/>
    </location>
</feature>
<reference evidence="6 7" key="1">
    <citation type="submission" date="2019-08" db="EMBL/GenBank/DDBJ databases">
        <title>Draft genome for granaticin producer strain Streptomyces parvus C05.</title>
        <authorList>
            <person name="Gonzalez-Pimentel J.L."/>
        </authorList>
    </citation>
    <scope>NUCLEOTIDE SEQUENCE [LARGE SCALE GENOMIC DNA]</scope>
    <source>
        <strain evidence="6 7">C05</strain>
    </source>
</reference>
<dbReference type="GO" id="GO:0003824">
    <property type="term" value="F:catalytic activity"/>
    <property type="evidence" value="ECO:0007669"/>
    <property type="project" value="InterPro"/>
</dbReference>
<dbReference type="EMBL" id="VSZQ01000007">
    <property type="protein sequence ID" value="TYR66189.1"/>
    <property type="molecule type" value="Genomic_DNA"/>
</dbReference>
<dbReference type="SUPFAM" id="SSF52777">
    <property type="entry name" value="CoA-dependent acyltransferases"/>
    <property type="match status" value="2"/>
</dbReference>
<dbReference type="GO" id="GO:0017000">
    <property type="term" value="P:antibiotic biosynthetic process"/>
    <property type="evidence" value="ECO:0007669"/>
    <property type="project" value="UniProtKB-ARBA"/>
</dbReference>
<dbReference type="Gene3D" id="3.30.300.30">
    <property type="match status" value="1"/>
</dbReference>
<proteinExistence type="predicted"/>
<dbReference type="FunFam" id="1.10.1200.10:FF:000005">
    <property type="entry name" value="Nonribosomal peptide synthetase 1"/>
    <property type="match status" value="1"/>
</dbReference>
<dbReference type="Proteomes" id="UP000323242">
    <property type="component" value="Unassembled WGS sequence"/>
</dbReference>
<comment type="cofactor">
    <cofactor evidence="1">
        <name>pantetheine 4'-phosphate</name>
        <dbReference type="ChEBI" id="CHEBI:47942"/>
    </cofactor>
</comment>
<evidence type="ECO:0000256" key="1">
    <source>
        <dbReference type="ARBA" id="ARBA00001957"/>
    </source>
</evidence>
<dbReference type="NCBIfam" id="TIGR01720">
    <property type="entry name" value="NRPS-para261"/>
    <property type="match status" value="1"/>
</dbReference>
<feature type="domain" description="Carrier" evidence="5">
    <location>
        <begin position="38"/>
        <end position="112"/>
    </location>
</feature>
<dbReference type="InterPro" id="IPR036736">
    <property type="entry name" value="ACP-like_sf"/>
</dbReference>
<dbReference type="PROSITE" id="PS00012">
    <property type="entry name" value="PHOSPHOPANTETHEINE"/>
    <property type="match status" value="1"/>
</dbReference>
<dbReference type="InterPro" id="IPR023213">
    <property type="entry name" value="CAT-like_dom_sf"/>
</dbReference>
<dbReference type="GO" id="GO:0031177">
    <property type="term" value="F:phosphopantetheine binding"/>
    <property type="evidence" value="ECO:0007669"/>
    <property type="project" value="InterPro"/>
</dbReference>
<organism evidence="6 7">
    <name type="scientific">Streptomyces parvus</name>
    <dbReference type="NCBI Taxonomy" id="66428"/>
    <lineage>
        <taxon>Bacteria</taxon>
        <taxon>Bacillati</taxon>
        <taxon>Actinomycetota</taxon>
        <taxon>Actinomycetes</taxon>
        <taxon>Kitasatosporales</taxon>
        <taxon>Streptomycetaceae</taxon>
        <taxon>Streptomyces</taxon>
    </lineage>
</organism>
<keyword evidence="7" id="KW-1185">Reference proteome</keyword>
<dbReference type="Gene3D" id="3.30.559.30">
    <property type="entry name" value="Nonribosomal peptide synthetase, condensation domain"/>
    <property type="match status" value="1"/>
</dbReference>
<dbReference type="InterPro" id="IPR045851">
    <property type="entry name" value="AMP-bd_C_sf"/>
</dbReference>
<dbReference type="AlphaFoldDB" id="A0A5D4JP49"/>
<dbReference type="Gene3D" id="3.30.559.10">
    <property type="entry name" value="Chloramphenicol acetyltransferase-like domain"/>
    <property type="match status" value="1"/>
</dbReference>
<sequence>MVPSAFVTLDTLPLTPNGKLDRNALPAPDYSNRTTGRAPRTPREEILCGLYADILNVTHVTIDDNFFQLGGDSIMSIQLVARARRAGLELSVRDVFQHKTVAAIATVVTEASEPPVEAAGTGVGPMPLTPIMRQFLERGGPVDQYNQSRLVQVPAGLDGQALISAVQAVLDRHDALRARLSWNGQEQFLDIAPRGAVSADACVSRVDAAKLDDAARRALITEETTAARQRLDATRGKLTQFVWFDQGASAPGLLLVLIHHLAVDGVSWRILVPDLAEAYREAQSGRVPELPPVGTSMRGWARGLAEAAGQPKWAMQTAFWRDMLGGPAAPLGGRRLDAERDIRDNAGHLSVRLPVAVTEAVLTRVPQVFHSEVNDVLLAAFAVAWARWRRNGGGGGDSVLLDLEGHGREDSVSPGADLSRTVGWFTSHHPVRLDTGLGDEREIAEALAGGPAAGSVLKHVKERLRAVPDKGMGYGLVRYRNPETAAEFAGLPAPEVSFNYLGRFTTADAEDAGTFRAPDWTELSSAGGFGASDPRMPMAYKLDLVARTQDGPRGPQLTASWSWPRELLDEADIQHLARLWFDALEGLTEHARQPDAGGMTPSDASLSLLDQSEIEQLESDWREHS</sequence>
<dbReference type="SUPFAM" id="SSF56801">
    <property type="entry name" value="Acetyl-CoA synthetase-like"/>
    <property type="match status" value="1"/>
</dbReference>
<accession>A0A5D4JP49</accession>
<evidence type="ECO:0000313" key="7">
    <source>
        <dbReference type="Proteomes" id="UP000323242"/>
    </source>
</evidence>
<dbReference type="GO" id="GO:0008610">
    <property type="term" value="P:lipid biosynthetic process"/>
    <property type="evidence" value="ECO:0007669"/>
    <property type="project" value="UniProtKB-ARBA"/>
</dbReference>
<dbReference type="PANTHER" id="PTHR45398:SF1">
    <property type="entry name" value="ENZYME, PUTATIVE (JCVI)-RELATED"/>
    <property type="match status" value="1"/>
</dbReference>
<evidence type="ECO:0000256" key="4">
    <source>
        <dbReference type="SAM" id="MobiDB-lite"/>
    </source>
</evidence>
<evidence type="ECO:0000256" key="3">
    <source>
        <dbReference type="ARBA" id="ARBA00022553"/>
    </source>
</evidence>
<dbReference type="InterPro" id="IPR006162">
    <property type="entry name" value="Ppantetheine_attach_site"/>
</dbReference>
<keyword evidence="3" id="KW-0597">Phosphoprotein</keyword>
<evidence type="ECO:0000256" key="2">
    <source>
        <dbReference type="ARBA" id="ARBA00022450"/>
    </source>
</evidence>
<dbReference type="PANTHER" id="PTHR45398">
    <property type="match status" value="1"/>
</dbReference>
<dbReference type="InterPro" id="IPR001242">
    <property type="entry name" value="Condensation_dom"/>
</dbReference>
<gene>
    <name evidence="6" type="ORF">FY004_02475</name>
</gene>
<dbReference type="PROSITE" id="PS50075">
    <property type="entry name" value="CARRIER"/>
    <property type="match status" value="1"/>
</dbReference>
<dbReference type="CDD" id="cd19534">
    <property type="entry name" value="E_NRPS"/>
    <property type="match status" value="1"/>
</dbReference>
<dbReference type="SMART" id="SM00823">
    <property type="entry name" value="PKS_PP"/>
    <property type="match status" value="1"/>
</dbReference>
<dbReference type="Pfam" id="PF00668">
    <property type="entry name" value="Condensation"/>
    <property type="match status" value="1"/>
</dbReference>
<name>A0A5D4JP49_9ACTN</name>
<feature type="region of interest" description="Disordered" evidence="4">
    <location>
        <begin position="592"/>
        <end position="611"/>
    </location>
</feature>
<comment type="caution">
    <text evidence="6">The sequence shown here is derived from an EMBL/GenBank/DDBJ whole genome shotgun (WGS) entry which is preliminary data.</text>
</comment>
<dbReference type="SUPFAM" id="SSF47336">
    <property type="entry name" value="ACP-like"/>
    <property type="match status" value="1"/>
</dbReference>
<dbReference type="InterPro" id="IPR020806">
    <property type="entry name" value="PKS_PP-bd"/>
</dbReference>
<keyword evidence="2" id="KW-0596">Phosphopantetheine</keyword>
<evidence type="ECO:0000313" key="6">
    <source>
        <dbReference type="EMBL" id="TYR66189.1"/>
    </source>
</evidence>
<evidence type="ECO:0000259" key="5">
    <source>
        <dbReference type="PROSITE" id="PS50075"/>
    </source>
</evidence>
<dbReference type="InterPro" id="IPR010060">
    <property type="entry name" value="NRPS_synth"/>
</dbReference>
<dbReference type="InterPro" id="IPR009081">
    <property type="entry name" value="PP-bd_ACP"/>
</dbReference>